<name>A0ABU9GU18_9GAMM</name>
<dbReference type="PANTHER" id="PTHR38568">
    <property type="entry name" value="DUF445 DOMAIN-CONTAINING PROTEIN-RELATED"/>
    <property type="match status" value="1"/>
</dbReference>
<sequence length="239" mass="26486">MNKSFITNFIAALILAVGLLLGESQLSAILTMVGLFALSGALTNWLAIFMLFEKIPFLYGSGVVPAHFEEFKSGIRNLMMQQFFTAENVERFLSAGSLSSAQFNLKPVIEKVDLNPTYDGLVEVILNSSFGGMLGMFGGEEALKPLREPFIKHMKSSIIDLTEKEDFLTLLKNEMEQPDMMQDILTKIEQIIEQRLNELTPLLVKEIIQAMIKKHLGWLVVWGGVFGGLIGLASALIVS</sequence>
<keyword evidence="1" id="KW-1133">Transmembrane helix</keyword>
<dbReference type="PANTHER" id="PTHR38568:SF1">
    <property type="entry name" value="DUF445 DOMAIN-CONTAINING PROTEIN"/>
    <property type="match status" value="1"/>
</dbReference>
<feature type="transmembrane region" description="Helical" evidence="1">
    <location>
        <begin position="28"/>
        <end position="52"/>
    </location>
</feature>
<keyword evidence="3" id="KW-1185">Reference proteome</keyword>
<evidence type="ECO:0000313" key="2">
    <source>
        <dbReference type="EMBL" id="MEL0630813.1"/>
    </source>
</evidence>
<feature type="transmembrane region" description="Helical" evidence="1">
    <location>
        <begin position="5"/>
        <end position="22"/>
    </location>
</feature>
<feature type="transmembrane region" description="Helical" evidence="1">
    <location>
        <begin position="216"/>
        <end position="238"/>
    </location>
</feature>
<evidence type="ECO:0000313" key="3">
    <source>
        <dbReference type="Proteomes" id="UP001369082"/>
    </source>
</evidence>
<accession>A0ABU9GU18</accession>
<reference evidence="2 3" key="1">
    <citation type="submission" date="2024-02" db="EMBL/GenBank/DDBJ databases">
        <title>Bacteria isolated from the canopy kelp, Nereocystis luetkeana.</title>
        <authorList>
            <person name="Pfister C.A."/>
            <person name="Younker I.T."/>
            <person name="Light S.H."/>
        </authorList>
    </citation>
    <scope>NUCLEOTIDE SEQUENCE [LARGE SCALE GENOMIC DNA]</scope>
    <source>
        <strain evidence="2 3">TI.1.05</strain>
    </source>
</reference>
<gene>
    <name evidence="2" type="ORF">V6256_14485</name>
</gene>
<dbReference type="Proteomes" id="UP001369082">
    <property type="component" value="Unassembled WGS sequence"/>
</dbReference>
<protein>
    <submittedName>
        <fullName evidence="2">DUF445 domain-containing protein</fullName>
    </submittedName>
</protein>
<evidence type="ECO:0000256" key="1">
    <source>
        <dbReference type="SAM" id="Phobius"/>
    </source>
</evidence>
<proteinExistence type="predicted"/>
<keyword evidence="1" id="KW-0812">Transmembrane</keyword>
<dbReference type="RefSeq" id="WP_341598970.1">
    <property type="nucleotide sequence ID" value="NZ_JBAKAZ010000092.1"/>
</dbReference>
<organism evidence="2 3">
    <name type="scientific">Psychromonas aquatilis</name>
    <dbReference type="NCBI Taxonomy" id="2005072"/>
    <lineage>
        <taxon>Bacteria</taxon>
        <taxon>Pseudomonadati</taxon>
        <taxon>Pseudomonadota</taxon>
        <taxon>Gammaproteobacteria</taxon>
        <taxon>Alteromonadales</taxon>
        <taxon>Psychromonadaceae</taxon>
        <taxon>Psychromonas</taxon>
    </lineage>
</organism>
<keyword evidence="1" id="KW-0472">Membrane</keyword>
<dbReference type="EMBL" id="JBAKAZ010000092">
    <property type="protein sequence ID" value="MEL0630813.1"/>
    <property type="molecule type" value="Genomic_DNA"/>
</dbReference>
<comment type="caution">
    <text evidence="2">The sequence shown here is derived from an EMBL/GenBank/DDBJ whole genome shotgun (WGS) entry which is preliminary data.</text>
</comment>